<proteinExistence type="predicted"/>
<name>A0ABQ3AU66_9GAMM</name>
<keyword evidence="3" id="KW-1185">Reference proteome</keyword>
<feature type="transmembrane region" description="Helical" evidence="1">
    <location>
        <begin position="49"/>
        <end position="73"/>
    </location>
</feature>
<gene>
    <name evidence="2" type="ORF">GCM10007071_11170</name>
</gene>
<evidence type="ECO:0000313" key="2">
    <source>
        <dbReference type="EMBL" id="GGY66148.1"/>
    </source>
</evidence>
<sequence>MSQGKRAFLSAGFVAIVTLVSGFLVFLYSYNAITDTVLTDEQRLEGSRFVFSVTLPSYLAISILIGAVVYLLMRRSK</sequence>
<comment type="caution">
    <text evidence="2">The sequence shown here is derived from an EMBL/GenBank/DDBJ whole genome shotgun (WGS) entry which is preliminary data.</text>
</comment>
<reference evidence="3" key="1">
    <citation type="journal article" date="2019" name="Int. J. Syst. Evol. Microbiol.">
        <title>The Global Catalogue of Microorganisms (GCM) 10K type strain sequencing project: providing services to taxonomists for standard genome sequencing and annotation.</title>
        <authorList>
            <consortium name="The Broad Institute Genomics Platform"/>
            <consortium name="The Broad Institute Genome Sequencing Center for Infectious Disease"/>
            <person name="Wu L."/>
            <person name="Ma J."/>
        </authorList>
    </citation>
    <scope>NUCLEOTIDE SEQUENCE [LARGE SCALE GENOMIC DNA]</scope>
    <source>
        <strain evidence="3">KCTC 22280</strain>
    </source>
</reference>
<feature type="transmembrane region" description="Helical" evidence="1">
    <location>
        <begin position="7"/>
        <end position="29"/>
    </location>
</feature>
<protein>
    <recommendedName>
        <fullName evidence="4">PEP-CTERM protein-sorting domain-containing protein</fullName>
    </recommendedName>
</protein>
<dbReference type="EMBL" id="BMXV01000002">
    <property type="protein sequence ID" value="GGY66148.1"/>
    <property type="molecule type" value="Genomic_DNA"/>
</dbReference>
<evidence type="ECO:0000313" key="3">
    <source>
        <dbReference type="Proteomes" id="UP000601597"/>
    </source>
</evidence>
<dbReference type="Proteomes" id="UP000601597">
    <property type="component" value="Unassembled WGS sequence"/>
</dbReference>
<keyword evidence="1" id="KW-1133">Transmembrane helix</keyword>
<keyword evidence="1" id="KW-0812">Transmembrane</keyword>
<organism evidence="2 3">
    <name type="scientific">Marinobacter zhanjiangensis</name>
    <dbReference type="NCBI Taxonomy" id="578215"/>
    <lineage>
        <taxon>Bacteria</taxon>
        <taxon>Pseudomonadati</taxon>
        <taxon>Pseudomonadota</taxon>
        <taxon>Gammaproteobacteria</taxon>
        <taxon>Pseudomonadales</taxon>
        <taxon>Marinobacteraceae</taxon>
        <taxon>Marinobacter</taxon>
    </lineage>
</organism>
<evidence type="ECO:0000256" key="1">
    <source>
        <dbReference type="SAM" id="Phobius"/>
    </source>
</evidence>
<evidence type="ECO:0008006" key="4">
    <source>
        <dbReference type="Google" id="ProtNLM"/>
    </source>
</evidence>
<keyword evidence="1" id="KW-0472">Membrane</keyword>
<accession>A0ABQ3AU66</accession>